<protein>
    <submittedName>
        <fullName evidence="1">Uncharacterized protein</fullName>
    </submittedName>
</protein>
<accession>A0ACB4UQ80</accession>
<dbReference type="EMBL" id="AOST01000025">
    <property type="protein sequence ID" value="ERF67511.1"/>
    <property type="molecule type" value="Genomic_DNA"/>
</dbReference>
<gene>
    <name evidence="1" type="ORF">H640_02410</name>
</gene>
<proteinExistence type="predicted"/>
<keyword evidence="2" id="KW-1185">Reference proteome</keyword>
<evidence type="ECO:0000313" key="2">
    <source>
        <dbReference type="Proteomes" id="UP000053711"/>
    </source>
</evidence>
<organism evidence="1 2">
    <name type="scientific">Cutibacterium granulosum TM11</name>
    <dbReference type="NCBI Taxonomy" id="1292373"/>
    <lineage>
        <taxon>Bacteria</taxon>
        <taxon>Bacillati</taxon>
        <taxon>Actinomycetota</taxon>
        <taxon>Actinomycetes</taxon>
        <taxon>Propionibacteriales</taxon>
        <taxon>Propionibacteriaceae</taxon>
        <taxon>Cutibacterium</taxon>
    </lineage>
</organism>
<name>A0ACB4UQ80_9ACTN</name>
<evidence type="ECO:0000313" key="1">
    <source>
        <dbReference type="EMBL" id="ERF67511.1"/>
    </source>
</evidence>
<sequence>MVRSPSPAVPHEPSAAPHEPGEVQRHAPTAVPRNSTGSLHADTQVSRLRDLLLADVPAGRLVIACDAVGGIGSRPGDSYPADPTWCAHLAARVPLLEVLCGGAQPMVLVNTLCQDAASAQPMIEEFQRCAVATGIDPQAVTGSTEDNVITTQTGIGVTIIGVRPGRAPGTPGPGEAPTATAQGQEADVLVCVGSPISAPDDEVCPGRREIVTLDEVRALLGSGLVHDCVPVGSHGIAWEADQIAATAGLRFDPGRTDLDLTKSGGPSTCIVLACAPEDVSELRTHVSDDRPWARIGTLQPQHRD</sequence>
<reference evidence="1 2" key="1">
    <citation type="journal article" date="2013" name="BMC Genomics">
        <title>Comparative genomics reveals distinct host-interacting traits of three major human-associated propionibacteria.</title>
        <authorList>
            <person name="Mak T.N."/>
            <person name="Schmid M."/>
            <person name="Brzuszkiewicz E."/>
            <person name="Zeng G."/>
            <person name="Meyer R."/>
            <person name="Sfanos K.S."/>
            <person name="Brinkmann V."/>
            <person name="Meyer T.F."/>
            <person name="Bruggemann H."/>
        </authorList>
    </citation>
    <scope>NUCLEOTIDE SEQUENCE [LARGE SCALE GENOMIC DNA]</scope>
    <source>
        <strain evidence="1 2">TM11</strain>
    </source>
</reference>
<comment type="caution">
    <text evidence="1">The sequence shown here is derived from an EMBL/GenBank/DDBJ whole genome shotgun (WGS) entry which is preliminary data.</text>
</comment>
<dbReference type="Proteomes" id="UP000053711">
    <property type="component" value="Unassembled WGS sequence"/>
</dbReference>